<gene>
    <name evidence="2" type="ORF">HER39_05135</name>
</gene>
<dbReference type="Proteomes" id="UP000523795">
    <property type="component" value="Unassembled WGS sequence"/>
</dbReference>
<organism evidence="2 3">
    <name type="scientific">Arthrobacter deserti</name>
    <dbReference type="NCBI Taxonomy" id="1742687"/>
    <lineage>
        <taxon>Bacteria</taxon>
        <taxon>Bacillati</taxon>
        <taxon>Actinomycetota</taxon>
        <taxon>Actinomycetes</taxon>
        <taxon>Micrococcales</taxon>
        <taxon>Micrococcaceae</taxon>
        <taxon>Arthrobacter</taxon>
    </lineage>
</organism>
<protein>
    <submittedName>
        <fullName evidence="2">DUF3418 domain-containing protein</fullName>
    </submittedName>
</protein>
<feature type="non-terminal residue" evidence="2">
    <location>
        <position position="99"/>
    </location>
</feature>
<feature type="domain" description="RNA helicase HrpA C-terminal" evidence="1">
    <location>
        <begin position="1"/>
        <end position="99"/>
    </location>
</feature>
<evidence type="ECO:0000259" key="1">
    <source>
        <dbReference type="Pfam" id="PF11898"/>
    </source>
</evidence>
<evidence type="ECO:0000313" key="2">
    <source>
        <dbReference type="EMBL" id="NKX49969.1"/>
    </source>
</evidence>
<dbReference type="Pfam" id="PF11898">
    <property type="entry name" value="DUF3418"/>
    <property type="match status" value="1"/>
</dbReference>
<keyword evidence="3" id="KW-1185">Reference proteome</keyword>
<proteinExistence type="predicted"/>
<comment type="caution">
    <text evidence="2">The sequence shown here is derived from an EMBL/GenBank/DDBJ whole genome shotgun (WGS) entry which is preliminary data.</text>
</comment>
<sequence>EQLVYPGFVARTGYAQLSQLPRYLAAIERRLEKLPTNVARDGAQMAIIQRLEDEYDDAVAALLPGAHPGPGLQRVCWMLEELRVSFFAQELGTAYSVSE</sequence>
<name>A0ABX1JNL0_9MICC</name>
<dbReference type="InterPro" id="IPR024590">
    <property type="entry name" value="HrpA_C"/>
</dbReference>
<accession>A0ABX1JNL0</accession>
<dbReference type="EMBL" id="JAAZSR010000051">
    <property type="protein sequence ID" value="NKX49969.1"/>
    <property type="molecule type" value="Genomic_DNA"/>
</dbReference>
<reference evidence="2 3" key="1">
    <citation type="submission" date="2020-04" db="EMBL/GenBank/DDBJ databases">
        <authorList>
            <person name="Liu S."/>
        </authorList>
    </citation>
    <scope>NUCLEOTIDE SEQUENCE [LARGE SCALE GENOMIC DNA]</scope>
    <source>
        <strain evidence="2 3">CGMCC 1.15091</strain>
    </source>
</reference>
<evidence type="ECO:0000313" key="3">
    <source>
        <dbReference type="Proteomes" id="UP000523795"/>
    </source>
</evidence>
<feature type="non-terminal residue" evidence="2">
    <location>
        <position position="1"/>
    </location>
</feature>